<dbReference type="Proteomes" id="UP001589575">
    <property type="component" value="Unassembled WGS sequence"/>
</dbReference>
<feature type="compositionally biased region" description="Polar residues" evidence="1">
    <location>
        <begin position="11"/>
        <end position="22"/>
    </location>
</feature>
<evidence type="ECO:0000313" key="3">
    <source>
        <dbReference type="Proteomes" id="UP001589575"/>
    </source>
</evidence>
<proteinExistence type="predicted"/>
<comment type="caution">
    <text evidence="2">The sequence shown here is derived from an EMBL/GenBank/DDBJ whole genome shotgun (WGS) entry which is preliminary data.</text>
</comment>
<evidence type="ECO:0000256" key="1">
    <source>
        <dbReference type="SAM" id="MobiDB-lite"/>
    </source>
</evidence>
<reference evidence="2 3" key="1">
    <citation type="submission" date="2024-09" db="EMBL/GenBank/DDBJ databases">
        <authorList>
            <person name="Sun Q."/>
            <person name="Mori K."/>
        </authorList>
    </citation>
    <scope>NUCLEOTIDE SEQUENCE [LARGE SCALE GENOMIC DNA]</scope>
    <source>
        <strain evidence="2 3">CCM 7609</strain>
    </source>
</reference>
<protein>
    <submittedName>
        <fullName evidence="2">Uncharacterized protein</fullName>
    </submittedName>
</protein>
<feature type="compositionally biased region" description="Basic residues" evidence="1">
    <location>
        <begin position="43"/>
        <end position="55"/>
    </location>
</feature>
<keyword evidence="3" id="KW-1185">Reference proteome</keyword>
<accession>A0ABV5FXV3</accession>
<dbReference type="EMBL" id="JBHMFI010000001">
    <property type="protein sequence ID" value="MFB9071499.1"/>
    <property type="molecule type" value="Genomic_DNA"/>
</dbReference>
<sequence>MSRCRRPPTRTHASTAPPNCRTQWRRPPAPSRTNSTRSSPASRLRRSRGRWRTGRAVRSDVAGPVPTLHARGGRRTPAQPVR</sequence>
<evidence type="ECO:0000313" key="2">
    <source>
        <dbReference type="EMBL" id="MFB9071499.1"/>
    </source>
</evidence>
<gene>
    <name evidence="2" type="ORF">ACFFX0_09910</name>
</gene>
<feature type="region of interest" description="Disordered" evidence="1">
    <location>
        <begin position="1"/>
        <end position="82"/>
    </location>
</feature>
<name>A0ABV5FXV3_9MICC</name>
<organism evidence="2 3">
    <name type="scientific">Citricoccus parietis</name>
    <dbReference type="NCBI Taxonomy" id="592307"/>
    <lineage>
        <taxon>Bacteria</taxon>
        <taxon>Bacillati</taxon>
        <taxon>Actinomycetota</taxon>
        <taxon>Actinomycetes</taxon>
        <taxon>Micrococcales</taxon>
        <taxon>Micrococcaceae</taxon>
        <taxon>Citricoccus</taxon>
    </lineage>
</organism>